<name>U6MVX8_9EIME</name>
<keyword evidence="3 5" id="KW-0863">Zinc-finger</keyword>
<evidence type="ECO:0000256" key="6">
    <source>
        <dbReference type="SAM" id="MobiDB-lite"/>
    </source>
</evidence>
<dbReference type="Gene3D" id="3.30.1370.210">
    <property type="match status" value="1"/>
</dbReference>
<protein>
    <recommendedName>
        <fullName evidence="7">C3H1-type domain-containing protein</fullName>
    </recommendedName>
</protein>
<dbReference type="GeneID" id="25471348"/>
<dbReference type="VEuPathDB" id="ToxoDB:ENH_00011630"/>
<reference evidence="8" key="2">
    <citation type="submission" date="2013-10" db="EMBL/GenBank/DDBJ databases">
        <authorList>
            <person name="Aslett M."/>
        </authorList>
    </citation>
    <scope>NUCLEOTIDE SEQUENCE [LARGE SCALE GENOMIC DNA]</scope>
    <source>
        <strain evidence="8">Houghton</strain>
    </source>
</reference>
<feature type="region of interest" description="Disordered" evidence="6">
    <location>
        <begin position="1"/>
        <end position="48"/>
    </location>
</feature>
<keyword evidence="2" id="KW-0677">Repeat</keyword>
<proteinExistence type="predicted"/>
<keyword evidence="4 5" id="KW-0862">Zinc</keyword>
<feature type="zinc finger region" description="C3H1-type" evidence="5">
    <location>
        <begin position="59"/>
        <end position="86"/>
    </location>
</feature>
<feature type="compositionally biased region" description="Low complexity" evidence="6">
    <location>
        <begin position="285"/>
        <end position="308"/>
    </location>
</feature>
<dbReference type="Gene3D" id="4.10.1000.10">
    <property type="entry name" value="Zinc finger, CCCH-type"/>
    <property type="match status" value="1"/>
</dbReference>
<feature type="compositionally biased region" description="Basic and acidic residues" evidence="6">
    <location>
        <begin position="10"/>
        <end position="20"/>
    </location>
</feature>
<dbReference type="InterPro" id="IPR045877">
    <property type="entry name" value="ZFP36-like"/>
</dbReference>
<dbReference type="GO" id="GO:0003729">
    <property type="term" value="F:mRNA binding"/>
    <property type="evidence" value="ECO:0007669"/>
    <property type="project" value="InterPro"/>
</dbReference>
<keyword evidence="9" id="KW-1185">Reference proteome</keyword>
<dbReference type="EMBL" id="HG723328">
    <property type="protein sequence ID" value="CDJ65880.1"/>
    <property type="molecule type" value="Genomic_DNA"/>
</dbReference>
<evidence type="ECO:0000256" key="1">
    <source>
        <dbReference type="ARBA" id="ARBA00022723"/>
    </source>
</evidence>
<feature type="region of interest" description="Disordered" evidence="6">
    <location>
        <begin position="553"/>
        <end position="573"/>
    </location>
</feature>
<feature type="domain" description="C3H1-type" evidence="7">
    <location>
        <begin position="59"/>
        <end position="86"/>
    </location>
</feature>
<evidence type="ECO:0000259" key="7">
    <source>
        <dbReference type="PROSITE" id="PS50103"/>
    </source>
</evidence>
<feature type="compositionally biased region" description="Low complexity" evidence="6">
    <location>
        <begin position="554"/>
        <end position="570"/>
    </location>
</feature>
<evidence type="ECO:0000256" key="4">
    <source>
        <dbReference type="ARBA" id="ARBA00022833"/>
    </source>
</evidence>
<evidence type="ECO:0000256" key="3">
    <source>
        <dbReference type="ARBA" id="ARBA00022771"/>
    </source>
</evidence>
<evidence type="ECO:0000313" key="8">
    <source>
        <dbReference type="EMBL" id="CDJ65880.1"/>
    </source>
</evidence>
<reference evidence="8" key="1">
    <citation type="submission" date="2013-10" db="EMBL/GenBank/DDBJ databases">
        <title>Genomic analysis of the causative agents of coccidiosis in chickens.</title>
        <authorList>
            <person name="Reid A.J."/>
            <person name="Blake D."/>
            <person name="Billington K."/>
            <person name="Browne H."/>
            <person name="Dunn M."/>
            <person name="Hung S."/>
            <person name="Kawahara F."/>
            <person name="Miranda-Saavedra D."/>
            <person name="Mourier T."/>
            <person name="Nagra H."/>
            <person name="Otto T.D."/>
            <person name="Rawlings N."/>
            <person name="Sanchez A."/>
            <person name="Sanders M."/>
            <person name="Subramaniam C."/>
            <person name="Tay Y."/>
            <person name="Dear P."/>
            <person name="Doerig C."/>
            <person name="Gruber A."/>
            <person name="Parkinson J."/>
            <person name="Shirley M."/>
            <person name="Wan K.L."/>
            <person name="Berriman M."/>
            <person name="Tomley F."/>
            <person name="Pain A."/>
        </authorList>
    </citation>
    <scope>NUCLEOTIDE SEQUENCE [LARGE SCALE GENOMIC DNA]</scope>
    <source>
        <strain evidence="8">Houghton</strain>
    </source>
</reference>
<feature type="compositionally biased region" description="Basic residues" evidence="6">
    <location>
        <begin position="327"/>
        <end position="338"/>
    </location>
</feature>
<feature type="domain" description="C3H1-type" evidence="7">
    <location>
        <begin position="94"/>
        <end position="120"/>
    </location>
</feature>
<evidence type="ECO:0000256" key="5">
    <source>
        <dbReference type="PROSITE-ProRule" id="PRU00723"/>
    </source>
</evidence>
<evidence type="ECO:0000256" key="2">
    <source>
        <dbReference type="ARBA" id="ARBA00022737"/>
    </source>
</evidence>
<dbReference type="GO" id="GO:0008270">
    <property type="term" value="F:zinc ion binding"/>
    <property type="evidence" value="ECO:0007669"/>
    <property type="project" value="UniProtKB-KW"/>
</dbReference>
<feature type="compositionally biased region" description="Polar residues" evidence="6">
    <location>
        <begin position="263"/>
        <end position="274"/>
    </location>
</feature>
<organism evidence="8 9">
    <name type="scientific">Eimeria necatrix</name>
    <dbReference type="NCBI Taxonomy" id="51315"/>
    <lineage>
        <taxon>Eukaryota</taxon>
        <taxon>Sar</taxon>
        <taxon>Alveolata</taxon>
        <taxon>Apicomplexa</taxon>
        <taxon>Conoidasida</taxon>
        <taxon>Coccidia</taxon>
        <taxon>Eucoccidiorida</taxon>
        <taxon>Eimeriorina</taxon>
        <taxon>Eimeriidae</taxon>
        <taxon>Eimeria</taxon>
    </lineage>
</organism>
<dbReference type="PANTHER" id="PTHR12547">
    <property type="entry name" value="CCCH ZINC FINGER/TIS11-RELATED"/>
    <property type="match status" value="1"/>
</dbReference>
<feature type="domain" description="C3H1-type" evidence="7">
    <location>
        <begin position="128"/>
        <end position="155"/>
    </location>
</feature>
<dbReference type="Pfam" id="PF00642">
    <property type="entry name" value="zf-CCCH"/>
    <property type="match status" value="1"/>
</dbReference>
<keyword evidence="1 5" id="KW-0479">Metal-binding</keyword>
<evidence type="ECO:0000313" key="9">
    <source>
        <dbReference type="Proteomes" id="UP000030754"/>
    </source>
</evidence>
<dbReference type="InterPro" id="IPR036855">
    <property type="entry name" value="Znf_CCCH_sf"/>
</dbReference>
<feature type="zinc finger region" description="C3H1-type" evidence="5">
    <location>
        <begin position="128"/>
        <end position="155"/>
    </location>
</feature>
<dbReference type="SMART" id="SM00356">
    <property type="entry name" value="ZnF_C3H1"/>
    <property type="match status" value="3"/>
</dbReference>
<dbReference type="PROSITE" id="PS50103">
    <property type="entry name" value="ZF_C3H1"/>
    <property type="match status" value="3"/>
</dbReference>
<feature type="compositionally biased region" description="Low complexity" evidence="6">
    <location>
        <begin position="340"/>
        <end position="351"/>
    </location>
</feature>
<dbReference type="RefSeq" id="XP_013434347.1">
    <property type="nucleotide sequence ID" value="XM_013578893.1"/>
</dbReference>
<accession>U6MVX8</accession>
<feature type="region of interest" description="Disordered" evidence="6">
    <location>
        <begin position="174"/>
        <end position="384"/>
    </location>
</feature>
<feature type="compositionally biased region" description="Low complexity" evidence="6">
    <location>
        <begin position="365"/>
        <end position="382"/>
    </location>
</feature>
<dbReference type="Proteomes" id="UP000030754">
    <property type="component" value="Unassembled WGS sequence"/>
</dbReference>
<dbReference type="SUPFAM" id="SSF90229">
    <property type="entry name" value="CCCH zinc finger"/>
    <property type="match status" value="3"/>
</dbReference>
<dbReference type="PANTHER" id="PTHR12547:SF18">
    <property type="entry name" value="PROTEIN TIS11"/>
    <property type="match status" value="1"/>
</dbReference>
<dbReference type="OrthoDB" id="345924at2759"/>
<gene>
    <name evidence="8" type="ORF">ENH_00011630</name>
</gene>
<feature type="compositionally biased region" description="Low complexity" evidence="6">
    <location>
        <begin position="176"/>
        <end position="187"/>
    </location>
</feature>
<sequence length="683" mass="73948">MEPVKPALPQKERGGPRDLAEGTQPQQRHIQPEEKTRPLSKRKIGGPGKGSVRLAWDRFFRIKMCPWIAEGCCRHGDLCNYAHTPEQLRPWLPLYKTKLCDAFKRGECTNEECNFAHGAEELRHTTGYYKTELCQLWLAGSCPSRDVCRHAHGVEELRPKTQLARKNIALLLGSQAQGTTSKETTTATEEEDATAVGGSLGGQGSKGSKQQDGASGAGDACSKRVEEAAKGSQGDSENKKTATDEALGEEEQLQRALHRLKLNSLTDRQPQTSENGRDSAACPTGQQQQQEEQGEQQQQQEQQEQQQQPVAVNGVTHSSSLSSAIPARRKTGGTRKVPKQQQQDGSLHQQQPRQRRAVSPRALKQSGSQQQSQQQQQQQVQQNGGARVLRGFRLSRQGLETASPGVVSAHGGAPYPAVNSSKVVGHHKVSADSALGTPQSLTPAWCLVSSPSPSVEEGCSAEEGTWPLGSPLHQLPPCGPACTWGALASAVPPNLQQLPGTPHQHFGCFAQNACELTNAVPHLQALFPFPPASQGLVAPCFCQRHPNAELLHRQMQQQQMQQQQQPPQQQHGHSQHAPCVCQFTAACPVPPSGAFLNPIARSVPLASAGSVGWGPLLVSPPFCLLQSPTSCPQHGCVVPRAPQWHEGMGAPVHGGGAERIFCWMQQVPLKDLQMAASVERYED</sequence>
<dbReference type="InterPro" id="IPR000571">
    <property type="entry name" value="Znf_CCCH"/>
</dbReference>
<feature type="zinc finger region" description="C3H1-type" evidence="5">
    <location>
        <begin position="94"/>
        <end position="120"/>
    </location>
</feature>
<dbReference type="AlphaFoldDB" id="U6MVX8"/>